<reference evidence="1 2" key="1">
    <citation type="journal article" date="2024" name="G3 (Bethesda)">
        <title>Genome assembly of Hibiscus sabdariffa L. provides insights into metabolisms of medicinal natural products.</title>
        <authorList>
            <person name="Kim T."/>
        </authorList>
    </citation>
    <scope>NUCLEOTIDE SEQUENCE [LARGE SCALE GENOMIC DNA]</scope>
    <source>
        <strain evidence="1">TK-2024</strain>
        <tissue evidence="1">Old leaves</tissue>
    </source>
</reference>
<gene>
    <name evidence="1" type="ORF">V6N12_067844</name>
</gene>
<dbReference type="Proteomes" id="UP001472677">
    <property type="component" value="Unassembled WGS sequence"/>
</dbReference>
<accession>A0ABR2FNP0</accession>
<name>A0ABR2FNP0_9ROSI</name>
<evidence type="ECO:0000313" key="1">
    <source>
        <dbReference type="EMBL" id="KAK8583580.1"/>
    </source>
</evidence>
<keyword evidence="2" id="KW-1185">Reference proteome</keyword>
<evidence type="ECO:0000313" key="2">
    <source>
        <dbReference type="Proteomes" id="UP001472677"/>
    </source>
</evidence>
<dbReference type="EMBL" id="JBBPBM010000005">
    <property type="protein sequence ID" value="KAK8583580.1"/>
    <property type="molecule type" value="Genomic_DNA"/>
</dbReference>
<sequence>MGHPSMVAAPNVVEAATHSLSGFSLHVVDREGSVDWKSLGNSTHGNFLSDFISPKDLDQQSDMISFMLRAQFSLLKYMSRVTHNELFIGCYWTLAADILFRIVYVYSRMMVYVKIFFKRADPYKFRLLLMEKKLSQFYENFIHCSSLYSSFVVLMEVVKPSSVTPLKSKGVRALWKVFHLYATTIEKVKPKETKEWNDSK</sequence>
<proteinExistence type="predicted"/>
<comment type="caution">
    <text evidence="1">The sequence shown here is derived from an EMBL/GenBank/DDBJ whole genome shotgun (WGS) entry which is preliminary data.</text>
</comment>
<protein>
    <submittedName>
        <fullName evidence="1">Uncharacterized protein</fullName>
    </submittedName>
</protein>
<organism evidence="1 2">
    <name type="scientific">Hibiscus sabdariffa</name>
    <name type="common">roselle</name>
    <dbReference type="NCBI Taxonomy" id="183260"/>
    <lineage>
        <taxon>Eukaryota</taxon>
        <taxon>Viridiplantae</taxon>
        <taxon>Streptophyta</taxon>
        <taxon>Embryophyta</taxon>
        <taxon>Tracheophyta</taxon>
        <taxon>Spermatophyta</taxon>
        <taxon>Magnoliopsida</taxon>
        <taxon>eudicotyledons</taxon>
        <taxon>Gunneridae</taxon>
        <taxon>Pentapetalae</taxon>
        <taxon>rosids</taxon>
        <taxon>malvids</taxon>
        <taxon>Malvales</taxon>
        <taxon>Malvaceae</taxon>
        <taxon>Malvoideae</taxon>
        <taxon>Hibiscus</taxon>
    </lineage>
</organism>